<dbReference type="SUPFAM" id="SSF144232">
    <property type="entry name" value="HIT/MYND zinc finger-like"/>
    <property type="match status" value="1"/>
</dbReference>
<comment type="caution">
    <text evidence="7">The sequence shown here is derived from an EMBL/GenBank/DDBJ whole genome shotgun (WGS) entry which is preliminary data.</text>
</comment>
<gene>
    <name evidence="7" type="ORF">KVT40_009228</name>
</gene>
<protein>
    <recommendedName>
        <fullName evidence="6">MYND-type domain-containing protein</fullName>
    </recommendedName>
</protein>
<dbReference type="Gene3D" id="6.10.140.2220">
    <property type="match status" value="1"/>
</dbReference>
<evidence type="ECO:0000256" key="2">
    <source>
        <dbReference type="ARBA" id="ARBA00022771"/>
    </source>
</evidence>
<evidence type="ECO:0000256" key="3">
    <source>
        <dbReference type="ARBA" id="ARBA00022833"/>
    </source>
</evidence>
<feature type="region of interest" description="Disordered" evidence="5">
    <location>
        <begin position="304"/>
        <end position="324"/>
    </location>
</feature>
<dbReference type="PROSITE" id="PS50865">
    <property type="entry name" value="ZF_MYND_2"/>
    <property type="match status" value="1"/>
</dbReference>
<evidence type="ECO:0000259" key="6">
    <source>
        <dbReference type="PROSITE" id="PS50865"/>
    </source>
</evidence>
<organism evidence="7 8">
    <name type="scientific">Elsinoe batatas</name>
    <dbReference type="NCBI Taxonomy" id="2601811"/>
    <lineage>
        <taxon>Eukaryota</taxon>
        <taxon>Fungi</taxon>
        <taxon>Dikarya</taxon>
        <taxon>Ascomycota</taxon>
        <taxon>Pezizomycotina</taxon>
        <taxon>Dothideomycetes</taxon>
        <taxon>Dothideomycetidae</taxon>
        <taxon>Myriangiales</taxon>
        <taxon>Elsinoaceae</taxon>
        <taxon>Elsinoe</taxon>
    </lineage>
</organism>
<dbReference type="GO" id="GO:0008270">
    <property type="term" value="F:zinc ion binding"/>
    <property type="evidence" value="ECO:0007669"/>
    <property type="project" value="UniProtKB-KW"/>
</dbReference>
<dbReference type="Proteomes" id="UP000809789">
    <property type="component" value="Unassembled WGS sequence"/>
</dbReference>
<name>A0A8K0KVS8_9PEZI</name>
<keyword evidence="1" id="KW-0479">Metal-binding</keyword>
<dbReference type="PROSITE" id="PS01360">
    <property type="entry name" value="ZF_MYND_1"/>
    <property type="match status" value="1"/>
</dbReference>
<evidence type="ECO:0000256" key="1">
    <source>
        <dbReference type="ARBA" id="ARBA00022723"/>
    </source>
</evidence>
<evidence type="ECO:0000256" key="5">
    <source>
        <dbReference type="SAM" id="MobiDB-lite"/>
    </source>
</evidence>
<dbReference type="EMBL" id="JAESVG020000011">
    <property type="protein sequence ID" value="KAG8622911.1"/>
    <property type="molecule type" value="Genomic_DNA"/>
</dbReference>
<keyword evidence="8" id="KW-1185">Reference proteome</keyword>
<dbReference type="Pfam" id="PF01753">
    <property type="entry name" value="zf-MYND"/>
    <property type="match status" value="1"/>
</dbReference>
<sequence>MGLWGGGVFESEYQIDSLGDWTHASSVDQTPLLIKAAYHRGWIQCRNHHEHNGEKPETMQDNAKDEGNKDEDLEFLIYEDTQLFHPRFPKLVREWLDAGNLASIIKDLSPKKMNGHGGNVSWSSEQLTLSLVTVCAMQLGCTFPAGYLEVFGYQCEHTWSFACGIHQMQQAASNYINGKPYHFININEISLEDDMAVRFDPDLPALEDIPEPAYKPKKVKMEHTEKVVVEEYCFTFPPETCENCGSTKGHPGGDLRRCSACHESRYCFVGCQKWHWWTHRKTCAKTVEKITGKPAKETLEQQAARYRAKHGDTVGGDEGTRNEL</sequence>
<dbReference type="InterPro" id="IPR002893">
    <property type="entry name" value="Znf_MYND"/>
</dbReference>
<evidence type="ECO:0000256" key="4">
    <source>
        <dbReference type="PROSITE-ProRule" id="PRU00134"/>
    </source>
</evidence>
<feature type="domain" description="MYND-type" evidence="6">
    <location>
        <begin position="241"/>
        <end position="283"/>
    </location>
</feature>
<evidence type="ECO:0000313" key="7">
    <source>
        <dbReference type="EMBL" id="KAG8622911.1"/>
    </source>
</evidence>
<reference evidence="7" key="1">
    <citation type="submission" date="2021-07" db="EMBL/GenBank/DDBJ databases">
        <title>Elsinoe batatas strain:CRI-CJ2 Genome sequencing and assembly.</title>
        <authorList>
            <person name="Huang L."/>
        </authorList>
    </citation>
    <scope>NUCLEOTIDE SEQUENCE</scope>
    <source>
        <strain evidence="7">CRI-CJ2</strain>
    </source>
</reference>
<dbReference type="OrthoDB" id="341421at2759"/>
<accession>A0A8K0KVS8</accession>
<keyword evidence="2 4" id="KW-0863">Zinc-finger</keyword>
<proteinExistence type="predicted"/>
<dbReference type="AlphaFoldDB" id="A0A8K0KVS8"/>
<evidence type="ECO:0000313" key="8">
    <source>
        <dbReference type="Proteomes" id="UP000809789"/>
    </source>
</evidence>
<keyword evidence="3" id="KW-0862">Zinc</keyword>